<dbReference type="ExpressionAtlas" id="A0A2K2DBX2">
    <property type="expression patterns" value="baseline"/>
</dbReference>
<dbReference type="InParanoid" id="A0A2K2DBX2"/>
<dbReference type="Proteomes" id="UP000008810">
    <property type="component" value="Chromosome 2"/>
</dbReference>
<dbReference type="Gramene" id="PNT71779">
    <property type="protein sequence ID" value="PNT71779"/>
    <property type="gene ID" value="BRADI_2g35461v3"/>
</dbReference>
<proteinExistence type="predicted"/>
<dbReference type="EMBL" id="CM000881">
    <property type="protein sequence ID" value="PNT71779.1"/>
    <property type="molecule type" value="Genomic_DNA"/>
</dbReference>
<accession>A0A2K2DBX2</accession>
<organism evidence="2">
    <name type="scientific">Brachypodium distachyon</name>
    <name type="common">Purple false brome</name>
    <name type="synonym">Trachynia distachya</name>
    <dbReference type="NCBI Taxonomy" id="15368"/>
    <lineage>
        <taxon>Eukaryota</taxon>
        <taxon>Viridiplantae</taxon>
        <taxon>Streptophyta</taxon>
        <taxon>Embryophyta</taxon>
        <taxon>Tracheophyta</taxon>
        <taxon>Spermatophyta</taxon>
        <taxon>Magnoliopsida</taxon>
        <taxon>Liliopsida</taxon>
        <taxon>Poales</taxon>
        <taxon>Poaceae</taxon>
        <taxon>BOP clade</taxon>
        <taxon>Pooideae</taxon>
        <taxon>Stipodae</taxon>
        <taxon>Brachypodieae</taxon>
        <taxon>Brachypodium</taxon>
    </lineage>
</organism>
<feature type="region of interest" description="Disordered" evidence="1">
    <location>
        <begin position="1"/>
        <end position="140"/>
    </location>
</feature>
<dbReference type="EnsemblPlants" id="PNT71779">
    <property type="protein sequence ID" value="PNT71779"/>
    <property type="gene ID" value="BRADI_2g35461v3"/>
</dbReference>
<protein>
    <submittedName>
        <fullName evidence="2 3">Uncharacterized protein</fullName>
    </submittedName>
</protein>
<reference evidence="2 3" key="1">
    <citation type="journal article" date="2010" name="Nature">
        <title>Genome sequencing and analysis of the model grass Brachypodium distachyon.</title>
        <authorList>
            <consortium name="International Brachypodium Initiative"/>
        </authorList>
    </citation>
    <scope>NUCLEOTIDE SEQUENCE [LARGE SCALE GENOMIC DNA]</scope>
    <source>
        <strain evidence="2 3">Bd21</strain>
    </source>
</reference>
<feature type="compositionally biased region" description="Low complexity" evidence="1">
    <location>
        <begin position="1"/>
        <end position="15"/>
    </location>
</feature>
<feature type="compositionally biased region" description="Low complexity" evidence="1">
    <location>
        <begin position="105"/>
        <end position="117"/>
    </location>
</feature>
<feature type="compositionally biased region" description="Low complexity" evidence="1">
    <location>
        <begin position="34"/>
        <end position="80"/>
    </location>
</feature>
<dbReference type="AlphaFoldDB" id="A0A2K2DBX2"/>
<reference evidence="2" key="2">
    <citation type="submission" date="2017-06" db="EMBL/GenBank/DDBJ databases">
        <title>WGS assembly of Brachypodium distachyon.</title>
        <authorList>
            <consortium name="The International Brachypodium Initiative"/>
            <person name="Lucas S."/>
            <person name="Harmon-Smith M."/>
            <person name="Lail K."/>
            <person name="Tice H."/>
            <person name="Grimwood J."/>
            <person name="Bruce D."/>
            <person name="Barry K."/>
            <person name="Shu S."/>
            <person name="Lindquist E."/>
            <person name="Wang M."/>
            <person name="Pitluck S."/>
            <person name="Vogel J.P."/>
            <person name="Garvin D.F."/>
            <person name="Mockler T.C."/>
            <person name="Schmutz J."/>
            <person name="Rokhsar D."/>
            <person name="Bevan M.W."/>
        </authorList>
    </citation>
    <scope>NUCLEOTIDE SEQUENCE</scope>
    <source>
        <strain evidence="2">Bd21</strain>
    </source>
</reference>
<evidence type="ECO:0000256" key="1">
    <source>
        <dbReference type="SAM" id="MobiDB-lite"/>
    </source>
</evidence>
<reference evidence="3" key="3">
    <citation type="submission" date="2018-08" db="UniProtKB">
        <authorList>
            <consortium name="EnsemblPlants"/>
        </authorList>
    </citation>
    <scope>IDENTIFICATION</scope>
    <source>
        <strain evidence="3">cv. Bd21</strain>
    </source>
</reference>
<dbReference type="EnsemblPlants" id="PNT71780">
    <property type="protein sequence ID" value="PNT71780"/>
    <property type="gene ID" value="BRADI_2g35461v3"/>
</dbReference>
<dbReference type="EMBL" id="CM000881">
    <property type="protein sequence ID" value="PNT71780.1"/>
    <property type="molecule type" value="Genomic_DNA"/>
</dbReference>
<gene>
    <name evidence="2" type="ORF">BRADI_2g35461v3</name>
</gene>
<dbReference type="Gramene" id="PNT71780">
    <property type="protein sequence ID" value="PNT71780"/>
    <property type="gene ID" value="BRADI_2g35461v3"/>
</dbReference>
<sequence>MTKAAAASNSKAATAPNVCSARAAPSTSTRGRGNATTKAAASNSKAAAAPNVSSAPDAPSTSTRGRGNANAANGTGIGRTSAPATSGPNVPARGRGKGKAAMQINESQASSSNANAERGGRRPAHSVDAGNKAFGRSSSGRKTSWFTIGANAGARDAAMKKIRSTQYSINFTSFHISKVSLNTFTLHSVHDKKKSFTLKLLFH</sequence>
<keyword evidence="4" id="KW-1185">Reference proteome</keyword>
<evidence type="ECO:0000313" key="2">
    <source>
        <dbReference type="EMBL" id="PNT71780.1"/>
    </source>
</evidence>
<name>A0A2K2DBX2_BRADI</name>
<evidence type="ECO:0000313" key="4">
    <source>
        <dbReference type="Proteomes" id="UP000008810"/>
    </source>
</evidence>
<evidence type="ECO:0000313" key="3">
    <source>
        <dbReference type="EnsemblPlants" id="PNT71779"/>
    </source>
</evidence>